<name>A0A226D6N3_FOLCA</name>
<keyword evidence="1" id="KW-0812">Transmembrane</keyword>
<reference evidence="2 3" key="1">
    <citation type="submission" date="2015-12" db="EMBL/GenBank/DDBJ databases">
        <title>The genome of Folsomia candida.</title>
        <authorList>
            <person name="Faddeeva A."/>
            <person name="Derks M.F."/>
            <person name="Anvar Y."/>
            <person name="Smit S."/>
            <person name="Van Straalen N."/>
            <person name="Roelofs D."/>
        </authorList>
    </citation>
    <scope>NUCLEOTIDE SEQUENCE [LARGE SCALE GENOMIC DNA]</scope>
    <source>
        <strain evidence="2 3">VU population</strain>
        <tissue evidence="2">Whole body</tissue>
    </source>
</reference>
<protein>
    <submittedName>
        <fullName evidence="2">Uncharacterized protein</fullName>
    </submittedName>
</protein>
<keyword evidence="1" id="KW-0472">Membrane</keyword>
<dbReference type="Proteomes" id="UP000198287">
    <property type="component" value="Unassembled WGS sequence"/>
</dbReference>
<comment type="caution">
    <text evidence="2">The sequence shown here is derived from an EMBL/GenBank/DDBJ whole genome shotgun (WGS) entry which is preliminary data.</text>
</comment>
<keyword evidence="1" id="KW-1133">Transmembrane helix</keyword>
<feature type="transmembrane region" description="Helical" evidence="1">
    <location>
        <begin position="404"/>
        <end position="422"/>
    </location>
</feature>
<evidence type="ECO:0000313" key="3">
    <source>
        <dbReference type="Proteomes" id="UP000198287"/>
    </source>
</evidence>
<keyword evidence="3" id="KW-1185">Reference proteome</keyword>
<proteinExistence type="predicted"/>
<feature type="transmembrane region" description="Helical" evidence="1">
    <location>
        <begin position="367"/>
        <end position="384"/>
    </location>
</feature>
<evidence type="ECO:0000256" key="1">
    <source>
        <dbReference type="SAM" id="Phobius"/>
    </source>
</evidence>
<gene>
    <name evidence="2" type="ORF">Fcan01_25077</name>
</gene>
<accession>A0A226D6N3</accession>
<dbReference type="EMBL" id="LNIX01000034">
    <property type="protein sequence ID" value="OXA40397.1"/>
    <property type="molecule type" value="Genomic_DNA"/>
</dbReference>
<organism evidence="2 3">
    <name type="scientific">Folsomia candida</name>
    <name type="common">Springtail</name>
    <dbReference type="NCBI Taxonomy" id="158441"/>
    <lineage>
        <taxon>Eukaryota</taxon>
        <taxon>Metazoa</taxon>
        <taxon>Ecdysozoa</taxon>
        <taxon>Arthropoda</taxon>
        <taxon>Hexapoda</taxon>
        <taxon>Collembola</taxon>
        <taxon>Entomobryomorpha</taxon>
        <taxon>Isotomoidea</taxon>
        <taxon>Isotomidae</taxon>
        <taxon>Proisotominae</taxon>
        <taxon>Folsomia</taxon>
    </lineage>
</organism>
<evidence type="ECO:0000313" key="2">
    <source>
        <dbReference type="EMBL" id="OXA40397.1"/>
    </source>
</evidence>
<feature type="transmembrane region" description="Helical" evidence="1">
    <location>
        <begin position="689"/>
        <end position="715"/>
    </location>
</feature>
<sequence length="753" mass="86579">MAAILRNILIHHCIIRISFAQNPYEIINFDKKINSFSSSCYLSISYFKNFHIPSNIRRPYQLTKYVPVEGSTKNSILTKENILLQPIDPIFRSLHAGPSCVIFVIIVKPELSQEYDTFAWFSLKNSPLKPNTLWNIKRRSRYFSYFNSGMIAFFGNISEINSRTRILTRSLLGQPIILFFQILFVKSIDSSYLIEPNFDVFCQNIKLAENIKLHRLLADCKKLVRPEHLRKGFDWKPQDFLNSISGMKFYSMQDSLNGVLNHMLNMETNTTDGLNPVVVEASLDMTSPRRLSFTRSDMTGMSFILVGNWSFSFVTCSSLTQSRVDYWGYVKPFSASVWYGLLLCTLLVTIFQILQNYSKYLSLSWHELAYAAINALLDIGFVIVQRSSSTFQIMFPNPASEKLLILWTLVTFVVVNIYMSIVTEDTTAPLVSNPPRMFDDLIEKGFRIYSSSISEDRYRFFMPQTLLKYRWGMSEFDAQITMRHNIWTDALSHEVRTAVIAVRSHRWCAARKTMIKLKDIPAVELHTTSAGNNIIKKLLRVYKDNHNLLTQAELEFSNTELGRIAEISDVRRSSLISEIVGKCDKTALVAPTVYVMSKSYVLKILGGTSSHLNRKPYVKSIGTAFSRSIYIRIVKWGAVSEALKEKIDKIVESGLYRFWEAFLIHVQTVGGIGRKGEESFSQQQLNSNILTVFFILSIAVSLCVVIFLVEVMPWWRMSILKVMRVAFDRYLALVKKYRRKGTRIVAIRVMCNQ</sequence>
<feature type="transmembrane region" description="Helical" evidence="1">
    <location>
        <begin position="337"/>
        <end position="355"/>
    </location>
</feature>
<dbReference type="AlphaFoldDB" id="A0A226D6N3"/>